<dbReference type="OrthoDB" id="4802432at2759"/>
<dbReference type="Pfam" id="PF20183">
    <property type="entry name" value="DUF6546"/>
    <property type="match status" value="1"/>
</dbReference>
<sequence>MSKKGLAKYSVISRTWQDFFETELYRRLRIHLEDLPAFATISRQRNLIRQIWLKIGISGYTCTRCTKSTKPPVPARADEGRIRLGRDSEGLALEICIYSPGDTQHYFQKNVYIDSEMQHQSARGPAHDLRHGWSHGRQTIIPSLEDVCRLQRPLRPNFRRKLPVVEVVTSLIFRRQTRCRIWPRSMQAMLMSLPRLEHLIYEPWRSISLPYMDDLDTFMLLAHALPPSLKRLTMFEDFNEDYIRFFGRAWLLTHYSDDEDEPEEKFGGFCCPEHVRTPSNIMSMALAHRSIGLERVCGSFSVEAKVFFRQCQPDFTWERLKVLSLTSRLLAHVDADPDICWEIIKMLQSAASAALRMPNLERLEIWCARRWHGVAFRYQVLESLASIGWQGIWELDMSEIVDDWGEVAQLHTGRDLHVEEFRKIDRIDVPSHAGGMSIMGISEDAIHPASRREIDEESNHYYYF</sequence>
<dbReference type="InterPro" id="IPR046676">
    <property type="entry name" value="DUF6546"/>
</dbReference>
<organism evidence="2 3">
    <name type="scientific">Escovopsis weberi</name>
    <dbReference type="NCBI Taxonomy" id="150374"/>
    <lineage>
        <taxon>Eukaryota</taxon>
        <taxon>Fungi</taxon>
        <taxon>Dikarya</taxon>
        <taxon>Ascomycota</taxon>
        <taxon>Pezizomycotina</taxon>
        <taxon>Sordariomycetes</taxon>
        <taxon>Hypocreomycetidae</taxon>
        <taxon>Hypocreales</taxon>
        <taxon>Hypocreaceae</taxon>
        <taxon>Escovopsis</taxon>
    </lineage>
</organism>
<evidence type="ECO:0000313" key="3">
    <source>
        <dbReference type="Proteomes" id="UP000053831"/>
    </source>
</evidence>
<gene>
    <name evidence="2" type="ORF">ESCO_002241</name>
</gene>
<evidence type="ECO:0000259" key="1">
    <source>
        <dbReference type="Pfam" id="PF20183"/>
    </source>
</evidence>
<name>A0A0M9VWM2_ESCWE</name>
<dbReference type="AlphaFoldDB" id="A0A0M9VWM2"/>
<evidence type="ECO:0000313" key="2">
    <source>
        <dbReference type="EMBL" id="KOS22215.1"/>
    </source>
</evidence>
<dbReference type="Proteomes" id="UP000053831">
    <property type="component" value="Unassembled WGS sequence"/>
</dbReference>
<accession>A0A0M9VWM2</accession>
<comment type="caution">
    <text evidence="2">The sequence shown here is derived from an EMBL/GenBank/DDBJ whole genome shotgun (WGS) entry which is preliminary data.</text>
</comment>
<reference evidence="2 3" key="1">
    <citation type="submission" date="2015-07" db="EMBL/GenBank/DDBJ databases">
        <title>The genome of the fungus Escovopsis weberi, a specialized disease agent of ant agriculture.</title>
        <authorList>
            <person name="de Man T.J."/>
            <person name="Stajich J.E."/>
            <person name="Kubicek C.P."/>
            <person name="Chenthamara K."/>
            <person name="Atanasova L."/>
            <person name="Druzhinina I.S."/>
            <person name="Birnbaum S."/>
            <person name="Barribeau S.M."/>
            <person name="Teiling C."/>
            <person name="Suen G."/>
            <person name="Currie C."/>
            <person name="Gerardo N.M."/>
        </authorList>
    </citation>
    <scope>NUCLEOTIDE SEQUENCE [LARGE SCALE GENOMIC DNA]</scope>
</reference>
<dbReference type="EMBL" id="LGSR01000006">
    <property type="protein sequence ID" value="KOS22215.1"/>
    <property type="molecule type" value="Genomic_DNA"/>
</dbReference>
<proteinExistence type="predicted"/>
<feature type="domain" description="DUF6546" evidence="1">
    <location>
        <begin position="225"/>
        <end position="447"/>
    </location>
</feature>
<keyword evidence="3" id="KW-1185">Reference proteome</keyword>
<protein>
    <recommendedName>
        <fullName evidence="1">DUF6546 domain-containing protein</fullName>
    </recommendedName>
</protein>